<evidence type="ECO:0000313" key="2">
    <source>
        <dbReference type="EMBL" id="KAA5412755.1"/>
    </source>
</evidence>
<name>A0A6L3JRI4_9BACE</name>
<dbReference type="EMBL" id="VVYX01000060">
    <property type="protein sequence ID" value="KAA5412755.1"/>
    <property type="molecule type" value="Genomic_DNA"/>
</dbReference>
<evidence type="ECO:0000313" key="3">
    <source>
        <dbReference type="Proteomes" id="UP000482653"/>
    </source>
</evidence>
<gene>
    <name evidence="2" type="ORF">F2Y87_27260</name>
</gene>
<feature type="domain" description="Polysaccharide pyruvyl transferase" evidence="1">
    <location>
        <begin position="16"/>
        <end position="322"/>
    </location>
</feature>
<accession>A0A6L3JRI4</accession>
<dbReference type="InterPro" id="IPR007345">
    <property type="entry name" value="Polysacch_pyruvyl_Trfase"/>
</dbReference>
<dbReference type="GO" id="GO:0016740">
    <property type="term" value="F:transferase activity"/>
    <property type="evidence" value="ECO:0007669"/>
    <property type="project" value="UniProtKB-KW"/>
</dbReference>
<protein>
    <submittedName>
        <fullName evidence="2">Polysaccharide pyruvyl transferase family protein</fullName>
    </submittedName>
</protein>
<evidence type="ECO:0000259" key="1">
    <source>
        <dbReference type="Pfam" id="PF04230"/>
    </source>
</evidence>
<keyword evidence="2" id="KW-0808">Transferase</keyword>
<reference evidence="2 3" key="1">
    <citation type="journal article" date="2019" name="Nat. Med.">
        <title>A library of human gut bacterial isolates paired with longitudinal multiomics data enables mechanistic microbiome research.</title>
        <authorList>
            <person name="Poyet M."/>
            <person name="Groussin M."/>
            <person name="Gibbons S.M."/>
            <person name="Avila-Pacheco J."/>
            <person name="Jiang X."/>
            <person name="Kearney S.M."/>
            <person name="Perrotta A.R."/>
            <person name="Berdy B."/>
            <person name="Zhao S."/>
            <person name="Lieberman T.D."/>
            <person name="Swanson P.K."/>
            <person name="Smith M."/>
            <person name="Roesemann S."/>
            <person name="Alexander J.E."/>
            <person name="Rich S.A."/>
            <person name="Livny J."/>
            <person name="Vlamakis H."/>
            <person name="Clish C."/>
            <person name="Bullock K."/>
            <person name="Deik A."/>
            <person name="Scott J."/>
            <person name="Pierce K.A."/>
            <person name="Xavier R.J."/>
            <person name="Alm E.J."/>
        </authorList>
    </citation>
    <scope>NUCLEOTIDE SEQUENCE [LARGE SCALE GENOMIC DNA]</scope>
    <source>
        <strain evidence="2 3">BIOML-A8</strain>
    </source>
</reference>
<dbReference type="AlphaFoldDB" id="A0A6L3JRI4"/>
<dbReference type="RefSeq" id="WP_149948302.1">
    <property type="nucleotide sequence ID" value="NZ_JADNNV010000035.1"/>
</dbReference>
<organism evidence="2 3">
    <name type="scientific">Bacteroides cellulosilyticus</name>
    <dbReference type="NCBI Taxonomy" id="246787"/>
    <lineage>
        <taxon>Bacteria</taxon>
        <taxon>Pseudomonadati</taxon>
        <taxon>Bacteroidota</taxon>
        <taxon>Bacteroidia</taxon>
        <taxon>Bacteroidales</taxon>
        <taxon>Bacteroidaceae</taxon>
        <taxon>Bacteroides</taxon>
    </lineage>
</organism>
<comment type="caution">
    <text evidence="2">The sequence shown here is derived from an EMBL/GenBank/DDBJ whole genome shotgun (WGS) entry which is preliminary data.</text>
</comment>
<sequence>MNKVSVGIITIHRIFNYGSIFQAYALQHVCNVLNMRAEIIDYIFPNSWQVLRAKAYEQDWKSKDGMSFICSLKHKFLKFLFCFALYRQHREMRKCMSRFLVLSSGRYASPGEIKQAPPKYDVYMSGSDQIWNPRYCKCDPAFLLHFAPEEAVKVAYGSSFGVNSIEGGEEKELYRKLLQRFSHISVREQSGVDLVRRLSDRNASLVLDPTLLLDEKDWDSIATSRRLVNEKYILCYYLNYSFNAFPYVNKLADYIRKYTGWKIVYMARPPHRVFNPGTIFKVGASPAEFLALIRDAELVLTTSFHGTAFAVNYNRPLYSVVSDRNASDSRQVNLLNSLGLSHRILSIHEEFPEMSDLLDCPYIESNKRLEELRQISINYLSEVCQQVWKR</sequence>
<proteinExistence type="predicted"/>
<dbReference type="Proteomes" id="UP000482653">
    <property type="component" value="Unassembled WGS sequence"/>
</dbReference>
<dbReference type="Pfam" id="PF04230">
    <property type="entry name" value="PS_pyruv_trans"/>
    <property type="match status" value="1"/>
</dbReference>